<sequence>MAYCLDTNILLRWIEPGTPMCAQARAAVQILRSQGEDLYILPQNIVEFWNGATRPANVNGLGLTPAQADAEVGKIEALFPLLEDTPAVHTEWRKLVANCSVSGVQVHDARIAAAMLTHGVMHLLTFNVRHFNRFGIVAISPSDLLQKP</sequence>
<accession>A0A402CWA9</accession>
<protein>
    <recommendedName>
        <fullName evidence="1">Ribonuclease VapC</fullName>
        <shortName evidence="1">RNase VapC</shortName>
        <ecNumber evidence="1">3.1.-.-</ecNumber>
    </recommendedName>
    <alternativeName>
        <fullName evidence="1">Toxin VapC</fullName>
    </alternativeName>
</protein>
<reference evidence="2 3" key="1">
    <citation type="journal article" date="2019" name="Int. J. Syst. Evol. Microbiol.">
        <title>Capsulimonas corticalis gen. nov., sp. nov., an aerobic capsulated bacterium, of a novel bacterial order, Capsulimonadales ord. nov., of the class Armatimonadia of the phylum Armatimonadetes.</title>
        <authorList>
            <person name="Li J."/>
            <person name="Kudo C."/>
            <person name="Tonouchi A."/>
        </authorList>
    </citation>
    <scope>NUCLEOTIDE SEQUENCE [LARGE SCALE GENOMIC DNA]</scope>
    <source>
        <strain evidence="2 3">AX-7</strain>
    </source>
</reference>
<dbReference type="InterPro" id="IPR029060">
    <property type="entry name" value="PIN-like_dom_sf"/>
</dbReference>
<feature type="binding site" evidence="1">
    <location>
        <position position="6"/>
    </location>
    <ligand>
        <name>Mg(2+)</name>
        <dbReference type="ChEBI" id="CHEBI:18420"/>
    </ligand>
</feature>
<dbReference type="GO" id="GO:0016787">
    <property type="term" value="F:hydrolase activity"/>
    <property type="evidence" value="ECO:0007669"/>
    <property type="project" value="UniProtKB-KW"/>
</dbReference>
<keyword evidence="3" id="KW-1185">Reference proteome</keyword>
<dbReference type="HAMAP" id="MF_00265">
    <property type="entry name" value="VapC_Nob1"/>
    <property type="match status" value="1"/>
</dbReference>
<comment type="function">
    <text evidence="1">Toxic component of a toxin-antitoxin (TA) system. An RNase.</text>
</comment>
<keyword evidence="1" id="KW-0378">Hydrolase</keyword>
<comment type="cofactor">
    <cofactor evidence="1">
        <name>Mg(2+)</name>
        <dbReference type="ChEBI" id="CHEBI:18420"/>
    </cofactor>
</comment>
<name>A0A402CWA9_9BACT</name>
<dbReference type="Gene3D" id="3.40.50.1010">
    <property type="entry name" value="5'-nuclease"/>
    <property type="match status" value="1"/>
</dbReference>
<dbReference type="KEGG" id="ccot:CCAX7_61610"/>
<comment type="similarity">
    <text evidence="1">Belongs to the PINc/VapC protein family.</text>
</comment>
<proteinExistence type="inferred from homology"/>
<dbReference type="SUPFAM" id="SSF88723">
    <property type="entry name" value="PIN domain-like"/>
    <property type="match status" value="1"/>
</dbReference>
<dbReference type="GO" id="GO:0000287">
    <property type="term" value="F:magnesium ion binding"/>
    <property type="evidence" value="ECO:0007669"/>
    <property type="project" value="UniProtKB-UniRule"/>
</dbReference>
<dbReference type="Proteomes" id="UP000287394">
    <property type="component" value="Chromosome"/>
</dbReference>
<dbReference type="EMBL" id="AP025739">
    <property type="protein sequence ID" value="BDI34110.1"/>
    <property type="molecule type" value="Genomic_DNA"/>
</dbReference>
<organism evidence="2 3">
    <name type="scientific">Capsulimonas corticalis</name>
    <dbReference type="NCBI Taxonomy" id="2219043"/>
    <lineage>
        <taxon>Bacteria</taxon>
        <taxon>Bacillati</taxon>
        <taxon>Armatimonadota</taxon>
        <taxon>Armatimonadia</taxon>
        <taxon>Capsulimonadales</taxon>
        <taxon>Capsulimonadaceae</taxon>
        <taxon>Capsulimonas</taxon>
    </lineage>
</organism>
<evidence type="ECO:0000313" key="2">
    <source>
        <dbReference type="EMBL" id="BDI34110.1"/>
    </source>
</evidence>
<gene>
    <name evidence="1" type="primary">vapC</name>
    <name evidence="2" type="ORF">CCAX7_61610</name>
</gene>
<keyword evidence="1" id="KW-1277">Toxin-antitoxin system</keyword>
<keyword evidence="1" id="KW-0460">Magnesium</keyword>
<dbReference type="InterPro" id="IPR022907">
    <property type="entry name" value="VapC_family"/>
</dbReference>
<feature type="binding site" evidence="1">
    <location>
        <position position="108"/>
    </location>
    <ligand>
        <name>Mg(2+)</name>
        <dbReference type="ChEBI" id="CHEBI:18420"/>
    </ligand>
</feature>
<dbReference type="GO" id="GO:0004540">
    <property type="term" value="F:RNA nuclease activity"/>
    <property type="evidence" value="ECO:0007669"/>
    <property type="project" value="InterPro"/>
</dbReference>
<keyword evidence="1" id="KW-0800">Toxin</keyword>
<keyword evidence="1" id="KW-0479">Metal-binding</keyword>
<dbReference type="InterPro" id="IPR002716">
    <property type="entry name" value="PIN_dom"/>
</dbReference>
<dbReference type="GO" id="GO:0090729">
    <property type="term" value="F:toxin activity"/>
    <property type="evidence" value="ECO:0007669"/>
    <property type="project" value="UniProtKB-KW"/>
</dbReference>
<evidence type="ECO:0000313" key="3">
    <source>
        <dbReference type="Proteomes" id="UP000287394"/>
    </source>
</evidence>
<dbReference type="EC" id="3.1.-.-" evidence="1"/>
<dbReference type="OrthoDB" id="7062868at2"/>
<keyword evidence="1" id="KW-0540">Nuclease</keyword>
<dbReference type="RefSeq" id="WP_119321655.1">
    <property type="nucleotide sequence ID" value="NZ_AP025739.1"/>
</dbReference>
<evidence type="ECO:0000256" key="1">
    <source>
        <dbReference type="HAMAP-Rule" id="MF_00265"/>
    </source>
</evidence>
<dbReference type="Pfam" id="PF01850">
    <property type="entry name" value="PIN"/>
    <property type="match status" value="1"/>
</dbReference>
<dbReference type="AlphaFoldDB" id="A0A402CWA9"/>